<dbReference type="GO" id="GO:0004843">
    <property type="term" value="F:cysteine-type deubiquitinase activity"/>
    <property type="evidence" value="ECO:0007669"/>
    <property type="project" value="UniProtKB-EC"/>
</dbReference>
<accession>A0AAW2IDB8</accession>
<evidence type="ECO:0000256" key="3">
    <source>
        <dbReference type="ARBA" id="ARBA00012759"/>
    </source>
</evidence>
<gene>
    <name evidence="14" type="ORF">PYX00_001240</name>
</gene>
<keyword evidence="6" id="KW-0378">Hydrolase</keyword>
<dbReference type="PANTHER" id="PTHR24006">
    <property type="entry name" value="UBIQUITIN CARBOXYL-TERMINAL HYDROLASE"/>
    <property type="match status" value="1"/>
</dbReference>
<dbReference type="PROSITE" id="PS00973">
    <property type="entry name" value="USP_2"/>
    <property type="match status" value="1"/>
</dbReference>
<dbReference type="InterPro" id="IPR028889">
    <property type="entry name" value="USP"/>
</dbReference>
<evidence type="ECO:0000256" key="7">
    <source>
        <dbReference type="ARBA" id="ARBA00022807"/>
    </source>
</evidence>
<proteinExistence type="inferred from homology"/>
<dbReference type="GO" id="GO:0006508">
    <property type="term" value="P:proteolysis"/>
    <property type="evidence" value="ECO:0007669"/>
    <property type="project" value="UniProtKB-KW"/>
</dbReference>
<dbReference type="PROSITE" id="PS00972">
    <property type="entry name" value="USP_1"/>
    <property type="match status" value="1"/>
</dbReference>
<dbReference type="InterPro" id="IPR050164">
    <property type="entry name" value="Peptidase_C19"/>
</dbReference>
<dbReference type="EMBL" id="JARGDH010000001">
    <property type="protein sequence ID" value="KAL0279743.1"/>
    <property type="molecule type" value="Genomic_DNA"/>
</dbReference>
<keyword evidence="5" id="KW-0833">Ubl conjugation pathway</keyword>
<dbReference type="PANTHER" id="PTHR24006:SF702">
    <property type="entry name" value="UBIQUITIN CARBOXYL-TERMINAL HYDROLASE 47"/>
    <property type="match status" value="1"/>
</dbReference>
<dbReference type="GO" id="GO:0016579">
    <property type="term" value="P:protein deubiquitination"/>
    <property type="evidence" value="ECO:0007669"/>
    <property type="project" value="InterPro"/>
</dbReference>
<dbReference type="PROSITE" id="PS50235">
    <property type="entry name" value="USP_3"/>
    <property type="match status" value="1"/>
</dbReference>
<feature type="compositionally biased region" description="Pro residues" evidence="11">
    <location>
        <begin position="230"/>
        <end position="242"/>
    </location>
</feature>
<dbReference type="EC" id="3.4.19.12" evidence="3"/>
<keyword evidence="12" id="KW-1133">Transmembrane helix</keyword>
<keyword evidence="12" id="KW-0812">Transmembrane</keyword>
<comment type="caution">
    <text evidence="14">The sequence shown here is derived from an EMBL/GenBank/DDBJ whole genome shotgun (WGS) entry which is preliminary data.</text>
</comment>
<dbReference type="Pfam" id="PF19718">
    <property type="entry name" value="USP47_C"/>
    <property type="match status" value="1"/>
</dbReference>
<feature type="region of interest" description="Disordered" evidence="11">
    <location>
        <begin position="963"/>
        <end position="1047"/>
    </location>
</feature>
<dbReference type="CDD" id="cd02659">
    <property type="entry name" value="peptidase_C19C"/>
    <property type="match status" value="1"/>
</dbReference>
<dbReference type="Gene3D" id="3.90.70.10">
    <property type="entry name" value="Cysteine proteinases"/>
    <property type="match status" value="1"/>
</dbReference>
<keyword evidence="12" id="KW-0472">Membrane</keyword>
<evidence type="ECO:0000256" key="4">
    <source>
        <dbReference type="ARBA" id="ARBA00022670"/>
    </source>
</evidence>
<evidence type="ECO:0000256" key="11">
    <source>
        <dbReference type="SAM" id="MobiDB-lite"/>
    </source>
</evidence>
<keyword evidence="7" id="KW-0788">Thiol protease</keyword>
<comment type="catalytic activity">
    <reaction evidence="1">
        <text>Thiol-dependent hydrolysis of ester, thioester, amide, peptide and isopeptide bonds formed by the C-terminal Gly of ubiquitin (a 76-residue protein attached to proteins as an intracellular targeting signal).</text>
        <dbReference type="EC" id="3.4.19.12"/>
    </reaction>
</comment>
<feature type="domain" description="USP" evidence="13">
    <location>
        <begin position="266"/>
        <end position="663"/>
    </location>
</feature>
<evidence type="ECO:0000313" key="14">
    <source>
        <dbReference type="EMBL" id="KAL0279743.1"/>
    </source>
</evidence>
<protein>
    <recommendedName>
        <fullName evidence="8">Ubiquitin carboxyl-terminal hydrolase 47</fullName>
        <ecNumber evidence="3">3.4.19.12</ecNumber>
    </recommendedName>
    <alternativeName>
        <fullName evidence="9">Ubiquitin thioesterase 47</fullName>
    </alternativeName>
    <alternativeName>
        <fullName evidence="10">Ubiquitin-specific-processing protease 47</fullName>
    </alternativeName>
</protein>
<evidence type="ECO:0000259" key="13">
    <source>
        <dbReference type="PROSITE" id="PS50235"/>
    </source>
</evidence>
<dbReference type="InterPro" id="IPR045578">
    <property type="entry name" value="USP47_C"/>
</dbReference>
<evidence type="ECO:0000256" key="5">
    <source>
        <dbReference type="ARBA" id="ARBA00022786"/>
    </source>
</evidence>
<feature type="compositionally biased region" description="Polar residues" evidence="11">
    <location>
        <begin position="997"/>
        <end position="1007"/>
    </location>
</feature>
<evidence type="ECO:0000256" key="10">
    <source>
        <dbReference type="ARBA" id="ARBA00032453"/>
    </source>
</evidence>
<dbReference type="GO" id="GO:0005829">
    <property type="term" value="C:cytosol"/>
    <property type="evidence" value="ECO:0007669"/>
    <property type="project" value="TreeGrafter"/>
</dbReference>
<dbReference type="InterPro" id="IPR018200">
    <property type="entry name" value="USP_CS"/>
</dbReference>
<comment type="similarity">
    <text evidence="2">Belongs to the peptidase C19 family.</text>
</comment>
<evidence type="ECO:0000256" key="8">
    <source>
        <dbReference type="ARBA" id="ARBA00026136"/>
    </source>
</evidence>
<reference evidence="14" key="1">
    <citation type="journal article" date="2024" name="Gigascience">
        <title>Chromosome-level genome of the poultry shaft louse Menopon gallinae provides insight into the host-switching and adaptive evolution of parasitic lice.</title>
        <authorList>
            <person name="Xu Y."/>
            <person name="Ma L."/>
            <person name="Liu S."/>
            <person name="Liang Y."/>
            <person name="Liu Q."/>
            <person name="He Z."/>
            <person name="Tian L."/>
            <person name="Duan Y."/>
            <person name="Cai W."/>
            <person name="Li H."/>
            <person name="Song F."/>
        </authorList>
    </citation>
    <scope>NUCLEOTIDE SEQUENCE</scope>
    <source>
        <strain evidence="14">Cailab_2023a</strain>
    </source>
</reference>
<sequence length="1430" mass="163246">MDNLSAQLASSPPKRVAVTFIANLRDSLFKPESTPRKVTFKTLFGILVFHLGRVLYQIVITVSGFFPTIVVLSHIAGFILERCLEILEAKDFATRLSKLLMSLLEISGMVCAFDESYTVCFVRDAAKCNKSKHRIRVLKSCKVSELFEEVGRKMDLHPDSFNLELISDKNGNMVLNNSSETIGMAGLKLDGGNELLVHVKPDDRRSFSGEEYSVLESASPAVPGDYAIPVGPPPPPSPPPPLSATTSSSGDYNHSGSIIRHEIGYIGLVNQAMTCYLNSLLQALFMTPEFRNALYNWEFDGSQSDESKSIPYQLQKLFLNLQTSHKPAVETTELTRSFGWDSSEAWQQHDIQELCRVMFDALEQKFKNTEQADLINRLYEGKMIDYVKCLECSTEKFREDTFLDIPLPLRRFGSNIAYGSVEEALRAFVQPETLEGNNQYHCETCNKKCDAHKGLKFSKFPYLLTLHLKRFDFDYSTLHRIKLNDKVTFPEKLNLNSFIVTSTKCEDIMNESSPEETIVKCDDSSTTDSGSALDDEGCQNIDAITGTNSHENHNVEFQEDDEGIDVCQNNENEKNKHNAMQSGPYVYELFSIMIHSGSAAGGHYYAYIKDFKDGEWYCFNDQTVTKITYEDIKKTYGGGPHRGYYSGVYSSSTNAYMLMYRQIDLERNASAMTVEEFPPHIKALHKRLEEQKEMECRMRENGPNMFKLKLYCCHPDKNVISENKVYAPDDQTLRDCVKLARLTFNLEKVVPLECCRLVSYDRAKDSIECSLEGKENELLSDLLQNYKNEFLLEIRKEGEEFEVYKPGNIITKVHLVDIETEEVKGPFMVRGNLNETVGEYKETIAKHLKLPAESLHIAVLQFINDVKLLPYDDSTLRNEDIYENIKIFVVSLTDEDEIKKHQVFYKLKEIIDVYKHVITLNIALPHVDNEVLEKLNIPPLEQRQTTSQCQTLNIRQSDELLLTSHSRGPSPNDRDSSPQPLPDPEDECMGPAEPHSDQSASEDSSLTDSERTIVGEAPGDCLAQLSPSTSSVGSDQNVSSPENEVHDHKLKPGEYFVYGKFKHRFPRFLNNEVEDSWDGDDPDSTDVLSRGFGIYFKATPYTDNSTNQKMLKVSVDNRMKQRMLKQCLEPFVGVSADHFKLHKSDTFHRDGEYCSPTESLTIYRDEDNLTVKLGRVLKKGEYLGKVFLLEPNSATPIKYLLDWVIVNGSSVGQVKKEILEELKNKCAIEIEYNRCRLRKKNWKNPNRPYLDDSTFDDLTNQWQLFLQVLPGEEPLTNPNQTLLFVKQWCPSTLEFKQFQEIVLDTKEVSECIKKISQLSGIPEEFIDIAKAPGSFPCIDVSVLTIHSDLEWKIDKWPQSIYTEAQVIFYRDNREKVKHLSYHERKEIINWENRGRPGSGSVFSYSPRKERALKIYLDTTPPRRREEADVD</sequence>
<organism evidence="14">
    <name type="scientific">Menopon gallinae</name>
    <name type="common">poultry shaft louse</name>
    <dbReference type="NCBI Taxonomy" id="328185"/>
    <lineage>
        <taxon>Eukaryota</taxon>
        <taxon>Metazoa</taxon>
        <taxon>Ecdysozoa</taxon>
        <taxon>Arthropoda</taxon>
        <taxon>Hexapoda</taxon>
        <taxon>Insecta</taxon>
        <taxon>Pterygota</taxon>
        <taxon>Neoptera</taxon>
        <taxon>Paraneoptera</taxon>
        <taxon>Psocodea</taxon>
        <taxon>Troctomorpha</taxon>
        <taxon>Phthiraptera</taxon>
        <taxon>Amblycera</taxon>
        <taxon>Menoponidae</taxon>
        <taxon>Menopon</taxon>
    </lineage>
</organism>
<keyword evidence="4" id="KW-0645">Protease</keyword>
<evidence type="ECO:0000256" key="6">
    <source>
        <dbReference type="ARBA" id="ARBA00022801"/>
    </source>
</evidence>
<feature type="transmembrane region" description="Helical" evidence="12">
    <location>
        <begin position="54"/>
        <end position="80"/>
    </location>
</feature>
<dbReference type="SUPFAM" id="SSF54001">
    <property type="entry name" value="Cysteine proteinases"/>
    <property type="match status" value="1"/>
</dbReference>
<feature type="region of interest" description="Disordered" evidence="11">
    <location>
        <begin position="223"/>
        <end position="253"/>
    </location>
</feature>
<evidence type="ECO:0000256" key="9">
    <source>
        <dbReference type="ARBA" id="ARBA00029910"/>
    </source>
</evidence>
<dbReference type="Pfam" id="PF25985">
    <property type="entry name" value="Ubiquitin_USP47_N"/>
    <property type="match status" value="1"/>
</dbReference>
<evidence type="ECO:0000256" key="12">
    <source>
        <dbReference type="SAM" id="Phobius"/>
    </source>
</evidence>
<dbReference type="InterPro" id="IPR038765">
    <property type="entry name" value="Papain-like_cys_pep_sf"/>
</dbReference>
<evidence type="ECO:0000256" key="2">
    <source>
        <dbReference type="ARBA" id="ARBA00009085"/>
    </source>
</evidence>
<evidence type="ECO:0000256" key="1">
    <source>
        <dbReference type="ARBA" id="ARBA00000707"/>
    </source>
</evidence>
<feature type="compositionally biased region" description="Polar residues" evidence="11">
    <location>
        <begin position="1025"/>
        <end position="1042"/>
    </location>
</feature>
<dbReference type="Pfam" id="PF00443">
    <property type="entry name" value="UCH"/>
    <property type="match status" value="1"/>
</dbReference>
<dbReference type="GO" id="GO:0005634">
    <property type="term" value="C:nucleus"/>
    <property type="evidence" value="ECO:0007669"/>
    <property type="project" value="TreeGrafter"/>
</dbReference>
<name>A0AAW2IDB8_9NEOP</name>
<dbReference type="InterPro" id="IPR001394">
    <property type="entry name" value="Peptidase_C19_UCH"/>
</dbReference>